<dbReference type="FunFam" id="1.10.630.10:FF:000049">
    <property type="entry name" value="steroid 21-hydroxylase isoform X1"/>
    <property type="match status" value="1"/>
</dbReference>
<evidence type="ECO:0000256" key="7">
    <source>
        <dbReference type="ARBA" id="ARBA00022824"/>
    </source>
</evidence>
<keyword evidence="26" id="KW-0812">Transmembrane</keyword>
<keyword evidence="26" id="KW-1133">Transmembrane helix</keyword>
<evidence type="ECO:0000256" key="3">
    <source>
        <dbReference type="ARBA" id="ARBA00004586"/>
    </source>
</evidence>
<name>A0A8S3THV2_MYTED</name>
<dbReference type="PROSITE" id="PS50071">
    <property type="entry name" value="HOMEOBOX_2"/>
    <property type="match status" value="1"/>
</dbReference>
<keyword evidence="24" id="KW-0175">Coiled coil</keyword>
<evidence type="ECO:0000256" key="22">
    <source>
        <dbReference type="PROSITE-ProRule" id="PRU00108"/>
    </source>
</evidence>
<protein>
    <recommendedName>
        <fullName evidence="15">Steroid 21-hydroxylase</fullName>
        <ecNumber evidence="14">1.14.14.16</ecNumber>
    </recommendedName>
    <alternativeName>
        <fullName evidence="19">21-OHase</fullName>
    </alternativeName>
    <alternativeName>
        <fullName evidence="16">Cytochrome P-450c21</fullName>
    </alternativeName>
    <alternativeName>
        <fullName evidence="20">Cytochrome P450 21</fullName>
    </alternativeName>
    <alternativeName>
        <fullName evidence="18">Cytochrome P450 XXI</fullName>
    </alternativeName>
    <alternativeName>
        <fullName evidence="17">Cytochrome P450-C21</fullName>
    </alternativeName>
</protein>
<dbReference type="GO" id="GO:0005634">
    <property type="term" value="C:nucleus"/>
    <property type="evidence" value="ECO:0007669"/>
    <property type="project" value="UniProtKB-SubCell"/>
</dbReference>
<accession>A0A8S3THV2</accession>
<dbReference type="Proteomes" id="UP000683360">
    <property type="component" value="Unassembled WGS sequence"/>
</dbReference>
<keyword evidence="12" id="KW-0446">Lipid-binding</keyword>
<dbReference type="InterPro" id="IPR002401">
    <property type="entry name" value="Cyt_P450_E_grp-I"/>
</dbReference>
<feature type="binding site" description="axial binding residue" evidence="21">
    <location>
        <position position="699"/>
    </location>
    <ligand>
        <name>heme</name>
        <dbReference type="ChEBI" id="CHEBI:30413"/>
    </ligand>
    <ligandPart>
        <name>Fe</name>
        <dbReference type="ChEBI" id="CHEBI:18248"/>
    </ligandPart>
</feature>
<reference evidence="28" key="1">
    <citation type="submission" date="2021-03" db="EMBL/GenBank/DDBJ databases">
        <authorList>
            <person name="Bekaert M."/>
        </authorList>
    </citation>
    <scope>NUCLEOTIDE SEQUENCE</scope>
</reference>
<dbReference type="InterPro" id="IPR036396">
    <property type="entry name" value="Cyt_P450_sf"/>
</dbReference>
<dbReference type="Pfam" id="PF00067">
    <property type="entry name" value="p450"/>
    <property type="match status" value="1"/>
</dbReference>
<evidence type="ECO:0000259" key="27">
    <source>
        <dbReference type="PROSITE" id="PS50071"/>
    </source>
</evidence>
<keyword evidence="22 23" id="KW-0539">Nucleus</keyword>
<dbReference type="GO" id="GO:0020037">
    <property type="term" value="F:heme binding"/>
    <property type="evidence" value="ECO:0007669"/>
    <property type="project" value="InterPro"/>
</dbReference>
<dbReference type="InterPro" id="IPR001128">
    <property type="entry name" value="Cyt_P450"/>
</dbReference>
<evidence type="ECO:0000256" key="15">
    <source>
        <dbReference type="ARBA" id="ARBA00044116"/>
    </source>
</evidence>
<dbReference type="InterPro" id="IPR017972">
    <property type="entry name" value="Cyt_P450_CS"/>
</dbReference>
<dbReference type="Pfam" id="PF00046">
    <property type="entry name" value="Homeodomain"/>
    <property type="match status" value="1"/>
</dbReference>
<comment type="similarity">
    <text evidence="4">Belongs to the cytochrome P450 family.</text>
</comment>
<dbReference type="CDD" id="cd00086">
    <property type="entry name" value="homeodomain"/>
    <property type="match status" value="1"/>
</dbReference>
<evidence type="ECO:0000256" key="21">
    <source>
        <dbReference type="PIRSR" id="PIRSR602401-1"/>
    </source>
</evidence>
<evidence type="ECO:0000256" key="6">
    <source>
        <dbReference type="ARBA" id="ARBA00022723"/>
    </source>
</evidence>
<dbReference type="Gene3D" id="1.10.630.10">
    <property type="entry name" value="Cytochrome P450"/>
    <property type="match status" value="1"/>
</dbReference>
<dbReference type="SMART" id="SM00389">
    <property type="entry name" value="HOX"/>
    <property type="match status" value="1"/>
</dbReference>
<evidence type="ECO:0000256" key="23">
    <source>
        <dbReference type="RuleBase" id="RU000682"/>
    </source>
</evidence>
<dbReference type="GO" id="GO:0005506">
    <property type="term" value="F:iron ion binding"/>
    <property type="evidence" value="ECO:0007669"/>
    <property type="project" value="InterPro"/>
</dbReference>
<dbReference type="PANTHER" id="PTHR24289">
    <property type="entry name" value="STEROID 17-ALPHA-HYDROXYLASE/17,20 LYASE"/>
    <property type="match status" value="1"/>
</dbReference>
<evidence type="ECO:0000256" key="5">
    <source>
        <dbReference type="ARBA" id="ARBA00022617"/>
    </source>
</evidence>
<evidence type="ECO:0000256" key="26">
    <source>
        <dbReference type="SAM" id="Phobius"/>
    </source>
</evidence>
<comment type="subcellular location">
    <subcellularLocation>
        <location evidence="1">Endomembrane system</location>
        <topology evidence="1">Peripheral membrane protein</topology>
    </subcellularLocation>
    <subcellularLocation>
        <location evidence="3">Endoplasmic reticulum membrane</location>
    </subcellularLocation>
    <subcellularLocation>
        <location evidence="2">Microsome membrane</location>
    </subcellularLocation>
    <subcellularLocation>
        <location evidence="22 23">Nucleus</location>
    </subcellularLocation>
</comment>
<feature type="compositionally biased region" description="Polar residues" evidence="25">
    <location>
        <begin position="114"/>
        <end position="141"/>
    </location>
</feature>
<keyword evidence="5 21" id="KW-0349">Heme</keyword>
<keyword evidence="6 21" id="KW-0479">Metal-binding</keyword>
<dbReference type="GO" id="GO:0008289">
    <property type="term" value="F:lipid binding"/>
    <property type="evidence" value="ECO:0007669"/>
    <property type="project" value="UniProtKB-KW"/>
</dbReference>
<dbReference type="PRINTS" id="PR00463">
    <property type="entry name" value="EP450I"/>
</dbReference>
<keyword evidence="10 21" id="KW-0408">Iron</keyword>
<keyword evidence="22 23" id="KW-0371">Homeobox</keyword>
<feature type="compositionally biased region" description="Polar residues" evidence="25">
    <location>
        <begin position="172"/>
        <end position="181"/>
    </location>
</feature>
<dbReference type="PANTHER" id="PTHR24289:SF20">
    <property type="entry name" value="STEROID 17-ALPHA-HYDROXYLASE_17,20 LYASE"/>
    <property type="match status" value="1"/>
</dbReference>
<evidence type="ECO:0000256" key="14">
    <source>
        <dbReference type="ARBA" id="ARBA00044040"/>
    </source>
</evidence>
<keyword evidence="9 28" id="KW-0560">Oxidoreductase</keyword>
<dbReference type="PRINTS" id="PR00385">
    <property type="entry name" value="P450"/>
</dbReference>
<dbReference type="GO" id="GO:0004509">
    <property type="term" value="F:steroid 21-monooxygenase activity"/>
    <property type="evidence" value="ECO:0007669"/>
    <property type="project" value="UniProtKB-EC"/>
</dbReference>
<dbReference type="SUPFAM" id="SSF48264">
    <property type="entry name" value="Cytochrome P450"/>
    <property type="match status" value="1"/>
</dbReference>
<evidence type="ECO:0000256" key="11">
    <source>
        <dbReference type="ARBA" id="ARBA00023033"/>
    </source>
</evidence>
<evidence type="ECO:0000256" key="17">
    <source>
        <dbReference type="ARBA" id="ARBA00044265"/>
    </source>
</evidence>
<evidence type="ECO:0000256" key="1">
    <source>
        <dbReference type="ARBA" id="ARBA00004184"/>
    </source>
</evidence>
<feature type="domain" description="Homeobox" evidence="27">
    <location>
        <begin position="182"/>
        <end position="229"/>
    </location>
</feature>
<comment type="caution">
    <text evidence="28">The sequence shown here is derived from an EMBL/GenBank/DDBJ whole genome shotgun (WGS) entry which is preliminary data.</text>
</comment>
<evidence type="ECO:0000256" key="20">
    <source>
        <dbReference type="ARBA" id="ARBA00044342"/>
    </source>
</evidence>
<dbReference type="EC" id="1.14.14.16" evidence="14"/>
<dbReference type="Gene3D" id="1.10.10.60">
    <property type="entry name" value="Homeodomain-like"/>
    <property type="match status" value="1"/>
</dbReference>
<organism evidence="28 29">
    <name type="scientific">Mytilus edulis</name>
    <name type="common">Blue mussel</name>
    <dbReference type="NCBI Taxonomy" id="6550"/>
    <lineage>
        <taxon>Eukaryota</taxon>
        <taxon>Metazoa</taxon>
        <taxon>Spiralia</taxon>
        <taxon>Lophotrochozoa</taxon>
        <taxon>Mollusca</taxon>
        <taxon>Bivalvia</taxon>
        <taxon>Autobranchia</taxon>
        <taxon>Pteriomorphia</taxon>
        <taxon>Mytilida</taxon>
        <taxon>Mytiloidea</taxon>
        <taxon>Mytilidae</taxon>
        <taxon>Mytilinae</taxon>
        <taxon>Mytilus</taxon>
    </lineage>
</organism>
<keyword evidence="8" id="KW-0492">Microsome</keyword>
<dbReference type="AlphaFoldDB" id="A0A8S3THV2"/>
<feature type="region of interest" description="Disordered" evidence="25">
    <location>
        <begin position="172"/>
        <end position="191"/>
    </location>
</feature>
<keyword evidence="11" id="KW-0503">Monooxygenase</keyword>
<dbReference type="GO" id="GO:0042446">
    <property type="term" value="P:hormone biosynthetic process"/>
    <property type="evidence" value="ECO:0007669"/>
    <property type="project" value="TreeGrafter"/>
</dbReference>
<dbReference type="EMBL" id="CAJPWZ010002096">
    <property type="protein sequence ID" value="CAG2230692.1"/>
    <property type="molecule type" value="Genomic_DNA"/>
</dbReference>
<keyword evidence="22 23" id="KW-0238">DNA-binding</keyword>
<dbReference type="PROSITE" id="PS00086">
    <property type="entry name" value="CYTOCHROME_P450"/>
    <property type="match status" value="1"/>
</dbReference>
<evidence type="ECO:0000256" key="13">
    <source>
        <dbReference type="ARBA" id="ARBA00023136"/>
    </source>
</evidence>
<keyword evidence="13 26" id="KW-0472">Membrane</keyword>
<keyword evidence="7" id="KW-0256">Endoplasmic reticulum</keyword>
<dbReference type="GO" id="GO:0004508">
    <property type="term" value="F:steroid 17-alpha-monooxygenase activity"/>
    <property type="evidence" value="ECO:0007669"/>
    <property type="project" value="TreeGrafter"/>
</dbReference>
<feature type="transmembrane region" description="Helical" evidence="26">
    <location>
        <begin position="255"/>
        <end position="279"/>
    </location>
</feature>
<dbReference type="GO" id="GO:0005789">
    <property type="term" value="C:endoplasmic reticulum membrane"/>
    <property type="evidence" value="ECO:0007669"/>
    <property type="project" value="UniProtKB-SubCell"/>
</dbReference>
<evidence type="ECO:0000256" key="19">
    <source>
        <dbReference type="ARBA" id="ARBA00044304"/>
    </source>
</evidence>
<evidence type="ECO:0000256" key="24">
    <source>
        <dbReference type="SAM" id="Coils"/>
    </source>
</evidence>
<feature type="coiled-coil region" evidence="24">
    <location>
        <begin position="519"/>
        <end position="548"/>
    </location>
</feature>
<comment type="cofactor">
    <cofactor evidence="21">
        <name>heme</name>
        <dbReference type="ChEBI" id="CHEBI:30413"/>
    </cofactor>
</comment>
<evidence type="ECO:0000256" key="18">
    <source>
        <dbReference type="ARBA" id="ARBA00044282"/>
    </source>
</evidence>
<evidence type="ECO:0000256" key="16">
    <source>
        <dbReference type="ARBA" id="ARBA00044217"/>
    </source>
</evidence>
<gene>
    <name evidence="28" type="ORF">MEDL_43517</name>
</gene>
<evidence type="ECO:0000313" key="28">
    <source>
        <dbReference type="EMBL" id="CAG2230692.1"/>
    </source>
</evidence>
<evidence type="ECO:0000256" key="2">
    <source>
        <dbReference type="ARBA" id="ARBA00004524"/>
    </source>
</evidence>
<evidence type="ECO:0000256" key="10">
    <source>
        <dbReference type="ARBA" id="ARBA00023004"/>
    </source>
</evidence>
<proteinExistence type="inferred from homology"/>
<evidence type="ECO:0000256" key="8">
    <source>
        <dbReference type="ARBA" id="ARBA00022848"/>
    </source>
</evidence>
<dbReference type="SUPFAM" id="SSF46689">
    <property type="entry name" value="Homeodomain-like"/>
    <property type="match status" value="1"/>
</dbReference>
<evidence type="ECO:0000256" key="12">
    <source>
        <dbReference type="ARBA" id="ARBA00023121"/>
    </source>
</evidence>
<dbReference type="OrthoDB" id="639466at2759"/>
<dbReference type="GO" id="GO:0003677">
    <property type="term" value="F:DNA binding"/>
    <property type="evidence" value="ECO:0007669"/>
    <property type="project" value="UniProtKB-UniRule"/>
</dbReference>
<sequence length="756" mass="85669">MQDMCNVDLAEKEGPTVLSSVNNRLVQQITIDIPKDTFHGSSVPIHDTYPYYMPSHPARQSAGLLMNQNSVHPMLQTNKKLPSPIHVSPPQMYIVQGTVSDQDSHISYEYDATDINSEGSSNGYEINSQWSSNGSEINNQRSPESERELDSSDSSDNLIIKDKIPINILSSSSKSCRSTDNGKQKRNRTNYTNRQIQELERMFVGNQYPDHGTLELLCRDLGIAETRLKKLVSFAKQWTLTKKLQIFVSNKSLGMLYSILSALNVQTVLIGLLVVLVVYKLRQRWKYNLPPGPFCWPLIGSYEVIQAKYLHEIFGKFTQKYGPVFTVSLGPYQTVVLNDINSVTEALVKSKADFANRPSIHSVDVLTEGGKDIAFANYTPTWKLHRKIAGKALRQYLAGNHLEKVLHDSMNKCLPLMAKEKGAFNPENYIDLMVFNILNAVCFGESVELDDPEFVNFMKMDKDATEMVGKGFVEDMFPIMYKIWTTNKYRTVIKMFDEIISLVKRKFQEHDKTFNSDNIRDFTDSLILARKEAEQEENEEMLSQLSDTHLRQTILDIFSAGIDTSRITLYFAVRYMAGLPEIQSKVQEEIDRVVGKDRLPGIKDREKLSYTEATLHEAMRLGTAAPVGVPHSTLCDTKVGGYDVPKDTMVMINHWALHHDPNYWKDVEKFDPTRFLDENGKLGMKPESWLPFSAGRRVCLGETVAKPELHLIFATIMQRFKITLPEGTDPELKLGGSGGVTMPATYEVIITDRIKT</sequence>
<evidence type="ECO:0000256" key="25">
    <source>
        <dbReference type="SAM" id="MobiDB-lite"/>
    </source>
</evidence>
<feature type="DNA-binding region" description="Homeobox" evidence="22">
    <location>
        <begin position="184"/>
        <end position="230"/>
    </location>
</feature>
<dbReference type="InterPro" id="IPR001356">
    <property type="entry name" value="HD"/>
</dbReference>
<evidence type="ECO:0000313" key="29">
    <source>
        <dbReference type="Proteomes" id="UP000683360"/>
    </source>
</evidence>
<dbReference type="GO" id="GO:0008610">
    <property type="term" value="P:lipid biosynthetic process"/>
    <property type="evidence" value="ECO:0007669"/>
    <property type="project" value="UniProtKB-ARBA"/>
</dbReference>
<dbReference type="SMR" id="A0A8S3THV2"/>
<feature type="region of interest" description="Disordered" evidence="25">
    <location>
        <begin position="114"/>
        <end position="156"/>
    </location>
</feature>
<keyword evidence="29" id="KW-1185">Reference proteome</keyword>
<evidence type="ECO:0000256" key="4">
    <source>
        <dbReference type="ARBA" id="ARBA00010617"/>
    </source>
</evidence>
<dbReference type="GO" id="GO:0042448">
    <property type="term" value="P:progesterone metabolic process"/>
    <property type="evidence" value="ECO:0007669"/>
    <property type="project" value="TreeGrafter"/>
</dbReference>
<evidence type="ECO:0000256" key="9">
    <source>
        <dbReference type="ARBA" id="ARBA00023002"/>
    </source>
</evidence>
<dbReference type="InterPro" id="IPR009057">
    <property type="entry name" value="Homeodomain-like_sf"/>
</dbReference>